<name>A0AA39W2A9_ACESA</name>
<organism evidence="1 2">
    <name type="scientific">Acer saccharum</name>
    <name type="common">Sugar maple</name>
    <dbReference type="NCBI Taxonomy" id="4024"/>
    <lineage>
        <taxon>Eukaryota</taxon>
        <taxon>Viridiplantae</taxon>
        <taxon>Streptophyta</taxon>
        <taxon>Embryophyta</taxon>
        <taxon>Tracheophyta</taxon>
        <taxon>Spermatophyta</taxon>
        <taxon>Magnoliopsida</taxon>
        <taxon>eudicotyledons</taxon>
        <taxon>Gunneridae</taxon>
        <taxon>Pentapetalae</taxon>
        <taxon>rosids</taxon>
        <taxon>malvids</taxon>
        <taxon>Sapindales</taxon>
        <taxon>Sapindaceae</taxon>
        <taxon>Hippocastanoideae</taxon>
        <taxon>Acereae</taxon>
        <taxon>Acer</taxon>
    </lineage>
</organism>
<dbReference type="EMBL" id="JAUESC010000003">
    <property type="protein sequence ID" value="KAK0601240.1"/>
    <property type="molecule type" value="Genomic_DNA"/>
</dbReference>
<reference evidence="1" key="1">
    <citation type="journal article" date="2022" name="Plant J.">
        <title>Strategies of tolerance reflected in two North American maple genomes.</title>
        <authorList>
            <person name="McEvoy S.L."/>
            <person name="Sezen U.U."/>
            <person name="Trouern-Trend A."/>
            <person name="McMahon S.M."/>
            <person name="Schaberg P.G."/>
            <person name="Yang J."/>
            <person name="Wegrzyn J.L."/>
            <person name="Swenson N.G."/>
        </authorList>
    </citation>
    <scope>NUCLEOTIDE SEQUENCE</scope>
    <source>
        <strain evidence="1">NS2018</strain>
    </source>
</reference>
<dbReference type="Proteomes" id="UP001168877">
    <property type="component" value="Unassembled WGS sequence"/>
</dbReference>
<reference evidence="1" key="2">
    <citation type="submission" date="2023-06" db="EMBL/GenBank/DDBJ databases">
        <authorList>
            <person name="Swenson N.G."/>
            <person name="Wegrzyn J.L."/>
            <person name="Mcevoy S.L."/>
        </authorList>
    </citation>
    <scope>NUCLEOTIDE SEQUENCE</scope>
    <source>
        <strain evidence="1">NS2018</strain>
        <tissue evidence="1">Leaf</tissue>
    </source>
</reference>
<gene>
    <name evidence="1" type="ORF">LWI29_022388</name>
</gene>
<sequence length="131" mass="15161">MKNTKKEPEIESEIQVHLLASLLFRVLTMKFKHRITKYMQVHEISLLVFSTFRSGMESDMVWERFLPFDYSGIVSRSLTPLNFSSKRQLFQCLCNPLLIDGGTLSFNLEKSSGKLKILSPVCKSTFNHLEQ</sequence>
<dbReference type="AlphaFoldDB" id="A0AA39W2A9"/>
<protein>
    <submittedName>
        <fullName evidence="1">Uncharacterized protein</fullName>
    </submittedName>
</protein>
<evidence type="ECO:0000313" key="2">
    <source>
        <dbReference type="Proteomes" id="UP001168877"/>
    </source>
</evidence>
<dbReference type="PANTHER" id="PTHR32278:SF15">
    <property type="entry name" value="F-BOX PROTEIN PP2-B13-RELATED"/>
    <property type="match status" value="1"/>
</dbReference>
<keyword evidence="2" id="KW-1185">Reference proteome</keyword>
<evidence type="ECO:0000313" key="1">
    <source>
        <dbReference type="EMBL" id="KAK0601240.1"/>
    </source>
</evidence>
<comment type="caution">
    <text evidence="1">The sequence shown here is derived from an EMBL/GenBank/DDBJ whole genome shotgun (WGS) entry which is preliminary data.</text>
</comment>
<dbReference type="PANTHER" id="PTHR32278">
    <property type="entry name" value="F-BOX DOMAIN-CONTAINING PROTEIN"/>
    <property type="match status" value="1"/>
</dbReference>
<accession>A0AA39W2A9</accession>
<proteinExistence type="predicted"/>